<name>A0A5B7FEJ2_PORTR</name>
<protein>
    <submittedName>
        <fullName evidence="1">Uncharacterized protein</fullName>
    </submittedName>
</protein>
<evidence type="ECO:0000313" key="2">
    <source>
        <dbReference type="Proteomes" id="UP000324222"/>
    </source>
</evidence>
<dbReference type="EMBL" id="VSRR010006065">
    <property type="protein sequence ID" value="MPC43965.1"/>
    <property type="molecule type" value="Genomic_DNA"/>
</dbReference>
<keyword evidence="2" id="KW-1185">Reference proteome</keyword>
<comment type="caution">
    <text evidence="1">The sequence shown here is derived from an EMBL/GenBank/DDBJ whole genome shotgun (WGS) entry which is preliminary data.</text>
</comment>
<dbReference type="AlphaFoldDB" id="A0A5B7FEJ2"/>
<gene>
    <name evidence="1" type="ORF">E2C01_037624</name>
</gene>
<dbReference type="Proteomes" id="UP000324222">
    <property type="component" value="Unassembled WGS sequence"/>
</dbReference>
<proteinExistence type="predicted"/>
<reference evidence="1 2" key="1">
    <citation type="submission" date="2019-05" db="EMBL/GenBank/DDBJ databases">
        <title>Another draft genome of Portunus trituberculatus and its Hox gene families provides insights of decapod evolution.</title>
        <authorList>
            <person name="Jeong J.-H."/>
            <person name="Song I."/>
            <person name="Kim S."/>
            <person name="Choi T."/>
            <person name="Kim D."/>
            <person name="Ryu S."/>
            <person name="Kim W."/>
        </authorList>
    </citation>
    <scope>NUCLEOTIDE SEQUENCE [LARGE SCALE GENOMIC DNA]</scope>
    <source>
        <tissue evidence="1">Muscle</tissue>
    </source>
</reference>
<evidence type="ECO:0000313" key="1">
    <source>
        <dbReference type="EMBL" id="MPC43965.1"/>
    </source>
</evidence>
<accession>A0A5B7FEJ2</accession>
<sequence length="147" mass="16537">MGMAGTRKYREGVRDQMDVVGIREDQEEEKNVQVKGPLLCSRFLDFLGNRARSCWGTELPEADHSPFHAVSFAPTGDSCPFSPSHQNDIRRLKLAHPFTFPLVAFSSSQMNTGEEREKVTVWMCEGMSGIDTKEHSNLVSEMSPENE</sequence>
<organism evidence="1 2">
    <name type="scientific">Portunus trituberculatus</name>
    <name type="common">Swimming crab</name>
    <name type="synonym">Neptunus trituberculatus</name>
    <dbReference type="NCBI Taxonomy" id="210409"/>
    <lineage>
        <taxon>Eukaryota</taxon>
        <taxon>Metazoa</taxon>
        <taxon>Ecdysozoa</taxon>
        <taxon>Arthropoda</taxon>
        <taxon>Crustacea</taxon>
        <taxon>Multicrustacea</taxon>
        <taxon>Malacostraca</taxon>
        <taxon>Eumalacostraca</taxon>
        <taxon>Eucarida</taxon>
        <taxon>Decapoda</taxon>
        <taxon>Pleocyemata</taxon>
        <taxon>Brachyura</taxon>
        <taxon>Eubrachyura</taxon>
        <taxon>Portunoidea</taxon>
        <taxon>Portunidae</taxon>
        <taxon>Portuninae</taxon>
        <taxon>Portunus</taxon>
    </lineage>
</organism>